<dbReference type="EMBL" id="FRFE01000004">
    <property type="protein sequence ID" value="SHO45385.1"/>
    <property type="molecule type" value="Genomic_DNA"/>
</dbReference>
<dbReference type="Proteomes" id="UP000184603">
    <property type="component" value="Unassembled WGS sequence"/>
</dbReference>
<protein>
    <submittedName>
        <fullName evidence="1">Uncharacterized protein</fullName>
    </submittedName>
</protein>
<name>A0A1M7Y0Y7_9BACT</name>
<reference evidence="1 2" key="1">
    <citation type="submission" date="2016-12" db="EMBL/GenBank/DDBJ databases">
        <authorList>
            <person name="Song W.-J."/>
            <person name="Kurnit D.M."/>
        </authorList>
    </citation>
    <scope>NUCLEOTIDE SEQUENCE [LARGE SCALE GENOMIC DNA]</scope>
    <source>
        <strain evidence="1 2">DSM 18488</strain>
    </source>
</reference>
<organism evidence="1 2">
    <name type="scientific">Desulfopila aestuarii DSM 18488</name>
    <dbReference type="NCBI Taxonomy" id="1121416"/>
    <lineage>
        <taxon>Bacteria</taxon>
        <taxon>Pseudomonadati</taxon>
        <taxon>Thermodesulfobacteriota</taxon>
        <taxon>Desulfobulbia</taxon>
        <taxon>Desulfobulbales</taxon>
        <taxon>Desulfocapsaceae</taxon>
        <taxon>Desulfopila</taxon>
    </lineage>
</organism>
<evidence type="ECO:0000313" key="2">
    <source>
        <dbReference type="Proteomes" id="UP000184603"/>
    </source>
</evidence>
<dbReference type="STRING" id="1121416.SAMN02745220_01065"/>
<gene>
    <name evidence="1" type="ORF">SAMN02745220_01065</name>
</gene>
<evidence type="ECO:0000313" key="1">
    <source>
        <dbReference type="EMBL" id="SHO45385.1"/>
    </source>
</evidence>
<sequence length="125" mass="14517">MVKRENLIICYRVARLFPHLNDRGRIQSTRQPITRPATELFKKITQSENVPCKIKRLHRGIVSDAAMCEAIIYGLLKNHIYMNQKKKKDIFLFTNMFNGLNMDNLVTLTTRNPARSLPFSDNPRG</sequence>
<accession>A0A1M7Y0Y7</accession>
<proteinExistence type="predicted"/>
<keyword evidence="2" id="KW-1185">Reference proteome</keyword>
<dbReference type="AlphaFoldDB" id="A0A1M7Y0Y7"/>